<proteinExistence type="predicted"/>
<dbReference type="InterPro" id="IPR001611">
    <property type="entry name" value="Leu-rich_rpt"/>
</dbReference>
<dbReference type="Gene3D" id="3.80.10.10">
    <property type="entry name" value="Ribonuclease Inhibitor"/>
    <property type="match status" value="2"/>
</dbReference>
<dbReference type="SMART" id="SM00364">
    <property type="entry name" value="LRR_BAC"/>
    <property type="match status" value="6"/>
</dbReference>
<evidence type="ECO:0000313" key="4">
    <source>
        <dbReference type="EMBL" id="KAK0417072.1"/>
    </source>
</evidence>
<keyword evidence="2" id="KW-0677">Repeat</keyword>
<gene>
    <name evidence="4" type="ORF">QR680_012820</name>
</gene>
<dbReference type="InterPro" id="IPR003591">
    <property type="entry name" value="Leu-rich_rpt_typical-subtyp"/>
</dbReference>
<dbReference type="FunFam" id="3.80.10.10:FF:000034">
    <property type="entry name" value="Ras suppressor protein 1"/>
    <property type="match status" value="1"/>
</dbReference>
<evidence type="ECO:0000259" key="3">
    <source>
        <dbReference type="Pfam" id="PF23598"/>
    </source>
</evidence>
<dbReference type="InterPro" id="IPR050216">
    <property type="entry name" value="LRR_domain-containing"/>
</dbReference>
<dbReference type="PANTHER" id="PTHR48051:SF46">
    <property type="entry name" value="LEUCINE RICH REPEAT-CONTAINING DOMAIN PROTEIN"/>
    <property type="match status" value="1"/>
</dbReference>
<dbReference type="InterPro" id="IPR032675">
    <property type="entry name" value="LRR_dom_sf"/>
</dbReference>
<evidence type="ECO:0000256" key="1">
    <source>
        <dbReference type="ARBA" id="ARBA00022614"/>
    </source>
</evidence>
<dbReference type="SMART" id="SM00369">
    <property type="entry name" value="LRR_TYP"/>
    <property type="match status" value="6"/>
</dbReference>
<comment type="caution">
    <text evidence="4">The sequence shown here is derived from an EMBL/GenBank/DDBJ whole genome shotgun (WGS) entry which is preliminary data.</text>
</comment>
<protein>
    <recommendedName>
        <fullName evidence="3">Disease resistance R13L4/SHOC-2-like LRR domain-containing protein</fullName>
    </recommendedName>
</protein>
<dbReference type="EMBL" id="JAUCMV010000002">
    <property type="protein sequence ID" value="KAK0417072.1"/>
    <property type="molecule type" value="Genomic_DNA"/>
</dbReference>
<name>A0AA39I5X7_9BILA</name>
<dbReference type="Pfam" id="PF13855">
    <property type="entry name" value="LRR_8"/>
    <property type="match status" value="1"/>
</dbReference>
<organism evidence="4 5">
    <name type="scientific">Steinernema hermaphroditum</name>
    <dbReference type="NCBI Taxonomy" id="289476"/>
    <lineage>
        <taxon>Eukaryota</taxon>
        <taxon>Metazoa</taxon>
        <taxon>Ecdysozoa</taxon>
        <taxon>Nematoda</taxon>
        <taxon>Chromadorea</taxon>
        <taxon>Rhabditida</taxon>
        <taxon>Tylenchina</taxon>
        <taxon>Panagrolaimomorpha</taxon>
        <taxon>Strongyloidoidea</taxon>
        <taxon>Steinernematidae</taxon>
        <taxon>Steinernema</taxon>
    </lineage>
</organism>
<dbReference type="InterPro" id="IPR055414">
    <property type="entry name" value="LRR_R13L4/SHOC2-like"/>
</dbReference>
<evidence type="ECO:0000313" key="5">
    <source>
        <dbReference type="Proteomes" id="UP001175271"/>
    </source>
</evidence>
<keyword evidence="5" id="KW-1185">Reference proteome</keyword>
<dbReference type="AlphaFoldDB" id="A0AA39I5X7"/>
<reference evidence="4" key="1">
    <citation type="submission" date="2023-06" db="EMBL/GenBank/DDBJ databases">
        <title>Genomic analysis of the entomopathogenic nematode Steinernema hermaphroditum.</title>
        <authorList>
            <person name="Schwarz E.M."/>
            <person name="Heppert J.K."/>
            <person name="Baniya A."/>
            <person name="Schwartz H.T."/>
            <person name="Tan C.-H."/>
            <person name="Antoshechkin I."/>
            <person name="Sternberg P.W."/>
            <person name="Goodrich-Blair H."/>
            <person name="Dillman A.R."/>
        </authorList>
    </citation>
    <scope>NUCLEOTIDE SEQUENCE</scope>
    <source>
        <strain evidence="4">PS9179</strain>
        <tissue evidence="4">Whole animal</tissue>
    </source>
</reference>
<feature type="domain" description="Disease resistance R13L4/SHOC-2-like LRR" evidence="3">
    <location>
        <begin position="94"/>
        <end position="170"/>
    </location>
</feature>
<dbReference type="PROSITE" id="PS51450">
    <property type="entry name" value="LRR"/>
    <property type="match status" value="2"/>
</dbReference>
<sequence>MAKAVVRLLRSAGRQGRCAIFQAPVVSPMTFRGCSAPTTHHRLRLSVWLDLRILDPDRMGKRDVREDNAEEIEHIDRGIISINDISFNFQNYNLTRLTLSHNKLSSIPQNISELVNLEVLTLWNNLIEELPTSISSLPRLRCLNVGMNRLTILPRGFGSCPSLEVLDLTYNNLSERSLPGNFFFIRTLRALYLSDNDFEYFPADVEHLKNLQILALRENDLLELPAELGSLPKLRELHIQGNRLRMLPPEMGKLDLVGPKQLHNGGATAFWEYIRSSENYQFIYGKECAAQSPVPAKNPNHSKKICRLPAKPVC</sequence>
<dbReference type="SUPFAM" id="SSF52058">
    <property type="entry name" value="L domain-like"/>
    <property type="match status" value="1"/>
</dbReference>
<accession>A0AA39I5X7</accession>
<dbReference type="Pfam" id="PF23598">
    <property type="entry name" value="LRR_14"/>
    <property type="match status" value="1"/>
</dbReference>
<dbReference type="GO" id="GO:0005737">
    <property type="term" value="C:cytoplasm"/>
    <property type="evidence" value="ECO:0007669"/>
    <property type="project" value="TreeGrafter"/>
</dbReference>
<dbReference type="PANTHER" id="PTHR48051">
    <property type="match status" value="1"/>
</dbReference>
<keyword evidence="1" id="KW-0433">Leucine-rich repeat</keyword>
<evidence type="ECO:0000256" key="2">
    <source>
        <dbReference type="ARBA" id="ARBA00022737"/>
    </source>
</evidence>
<dbReference type="Proteomes" id="UP001175271">
    <property type="component" value="Unassembled WGS sequence"/>
</dbReference>